<comment type="caution">
    <text evidence="2">The sequence shown here is derived from an EMBL/GenBank/DDBJ whole genome shotgun (WGS) entry which is preliminary data.</text>
</comment>
<keyword evidence="1" id="KW-0472">Membrane</keyword>
<sequence>MSTTGSRIARAGSNKPQFASSFLARAAASMVSGGDWSALLFLPFFLGFAAPFPLVDDRGRVDTAAFKAANRSLQYSAWPSLTFFSMVPRVRAHVMQLTCTRVALFSAHERQYLVLTRNMLPLGTSGFCVATLTLAAFSKSRLSTVSVTMHLVCFGPMGALRGLIGLAEQHAEHLAQGSRDDFVGQKLVIVRLGVAAVGRGVGRGAGERPGAGRGRLPVDGRFERGGAGRDGAGRLPARLAGVPGGDGVRRLDFGGMAALLLVVEVVVVVVAVAAPLLGVGSGRRLRLQVCGLDVELLRLVAAGAL</sequence>
<accession>A0A9P8QQD0</accession>
<dbReference type="EMBL" id="JAIWOZ010000003">
    <property type="protein sequence ID" value="KAH6607740.1"/>
    <property type="molecule type" value="Genomic_DNA"/>
</dbReference>
<evidence type="ECO:0000313" key="2">
    <source>
        <dbReference type="EMBL" id="KAH6607740.1"/>
    </source>
</evidence>
<keyword evidence="1" id="KW-1133">Transmembrane helix</keyword>
<keyword evidence="3" id="KW-1185">Reference proteome</keyword>
<name>A0A9P8QQD0_9HYPO</name>
<evidence type="ECO:0000313" key="3">
    <source>
        <dbReference type="Proteomes" id="UP000827724"/>
    </source>
</evidence>
<reference evidence="2" key="1">
    <citation type="submission" date="2021-08" db="EMBL/GenBank/DDBJ databases">
        <title>Chromosome-Level Trichoderma cornu-damae using Hi-C Data.</title>
        <authorList>
            <person name="Kim C.S."/>
        </authorList>
    </citation>
    <scope>NUCLEOTIDE SEQUENCE</scope>
    <source>
        <strain evidence="2">KA19-0412C</strain>
    </source>
</reference>
<organism evidence="2 3">
    <name type="scientific">Trichoderma cornu-damae</name>
    <dbReference type="NCBI Taxonomy" id="654480"/>
    <lineage>
        <taxon>Eukaryota</taxon>
        <taxon>Fungi</taxon>
        <taxon>Dikarya</taxon>
        <taxon>Ascomycota</taxon>
        <taxon>Pezizomycotina</taxon>
        <taxon>Sordariomycetes</taxon>
        <taxon>Hypocreomycetidae</taxon>
        <taxon>Hypocreales</taxon>
        <taxon>Hypocreaceae</taxon>
        <taxon>Trichoderma</taxon>
    </lineage>
</organism>
<evidence type="ECO:0000256" key="1">
    <source>
        <dbReference type="SAM" id="Phobius"/>
    </source>
</evidence>
<protein>
    <submittedName>
        <fullName evidence="2">Uncharacterized protein</fullName>
    </submittedName>
</protein>
<feature type="transmembrane region" description="Helical" evidence="1">
    <location>
        <begin position="253"/>
        <end position="277"/>
    </location>
</feature>
<keyword evidence="1" id="KW-0812">Transmembrane</keyword>
<dbReference type="Proteomes" id="UP000827724">
    <property type="component" value="Unassembled WGS sequence"/>
</dbReference>
<dbReference type="AlphaFoldDB" id="A0A9P8QQD0"/>
<gene>
    <name evidence="2" type="ORF">Trco_004053</name>
</gene>
<proteinExistence type="predicted"/>